<keyword evidence="2" id="KW-1185">Reference proteome</keyword>
<reference evidence="1 2" key="1">
    <citation type="journal article" date="2008" name="Int. J. Syst. Evol. Microbiol.">
        <title>Luteimonas marina sp. nov., isolated from seawater.</title>
        <authorList>
            <person name="Baik K.S."/>
            <person name="Park S.C."/>
            <person name="Kim M.S."/>
            <person name="Kim E.M."/>
            <person name="Park C."/>
            <person name="Chun J."/>
            <person name="Seong C.N."/>
        </authorList>
    </citation>
    <scope>NUCLEOTIDE SEQUENCE [LARGE SCALE GENOMIC DNA]</scope>
    <source>
        <strain evidence="1 2">FR1330</strain>
    </source>
</reference>
<dbReference type="OrthoDB" id="6022471at2"/>
<sequence>MNAADKDALVRGIGELLLRDIATAGHDLDGYALIASYDDDGTRRISGFGYRDGEPPRAATPQTEVDAIGARLDELREATRVDGREPWTVCVIQLLRAGGRLHAEFVYEDAERWAITPETLAEVAERARPA</sequence>
<accession>A0A5C5U7J3</accession>
<gene>
    <name evidence="1" type="ORF">FQY83_05060</name>
</gene>
<name>A0A5C5U7J3_9GAMM</name>
<dbReference type="Proteomes" id="UP000319980">
    <property type="component" value="Unassembled WGS sequence"/>
</dbReference>
<evidence type="ECO:0000313" key="2">
    <source>
        <dbReference type="Proteomes" id="UP000319980"/>
    </source>
</evidence>
<comment type="caution">
    <text evidence="1">The sequence shown here is derived from an EMBL/GenBank/DDBJ whole genome shotgun (WGS) entry which is preliminary data.</text>
</comment>
<organism evidence="1 2">
    <name type="scientific">Luteimonas marina</name>
    <dbReference type="NCBI Taxonomy" id="488485"/>
    <lineage>
        <taxon>Bacteria</taxon>
        <taxon>Pseudomonadati</taxon>
        <taxon>Pseudomonadota</taxon>
        <taxon>Gammaproteobacteria</taxon>
        <taxon>Lysobacterales</taxon>
        <taxon>Lysobacteraceae</taxon>
        <taxon>Luteimonas</taxon>
    </lineage>
</organism>
<proteinExistence type="predicted"/>
<dbReference type="EMBL" id="VOHK01000002">
    <property type="protein sequence ID" value="TWT22401.1"/>
    <property type="molecule type" value="Genomic_DNA"/>
</dbReference>
<dbReference type="InterPro" id="IPR036170">
    <property type="entry name" value="YezG-like_sf"/>
</dbReference>
<evidence type="ECO:0008006" key="3">
    <source>
        <dbReference type="Google" id="ProtNLM"/>
    </source>
</evidence>
<protein>
    <recommendedName>
        <fullName evidence="3">DUF600 family protein</fullName>
    </recommendedName>
</protein>
<dbReference type="SUPFAM" id="SSF160424">
    <property type="entry name" value="BH3703-like"/>
    <property type="match status" value="1"/>
</dbReference>
<evidence type="ECO:0000313" key="1">
    <source>
        <dbReference type="EMBL" id="TWT22401.1"/>
    </source>
</evidence>
<dbReference type="RefSeq" id="WP_146385712.1">
    <property type="nucleotide sequence ID" value="NZ_VOHK01000002.1"/>
</dbReference>
<dbReference type="AlphaFoldDB" id="A0A5C5U7J3"/>